<reference evidence="4" key="1">
    <citation type="submission" date="2018-07" db="EMBL/GenBank/DDBJ databases">
        <title>Giant CbK-like Caulobacter bacteriophages have genetically divergent genomes.</title>
        <authorList>
            <person name="Wilson K.M."/>
            <person name="Ely B."/>
        </authorList>
    </citation>
    <scope>NUCLEOTIDE SEQUENCE [LARGE SCALE GENOMIC DNA]</scope>
</reference>
<evidence type="ECO:0000313" key="2">
    <source>
        <dbReference type="EMBL" id="AXQ69606.1"/>
    </source>
</evidence>
<evidence type="ECO:0000313" key="3">
    <source>
        <dbReference type="EMBL" id="AXQ70106.1"/>
    </source>
</evidence>
<proteinExistence type="predicted"/>
<dbReference type="EMBL" id="MH588547">
    <property type="protein sequence ID" value="AXQ69606.1"/>
    <property type="molecule type" value="Genomic_DNA"/>
</dbReference>
<dbReference type="EMBL" id="MH588547">
    <property type="protein sequence ID" value="AXQ70106.1"/>
    <property type="molecule type" value="Genomic_DNA"/>
</dbReference>
<reference evidence="2" key="4">
    <citation type="submission" date="2021-07" db="EMBL/GenBank/DDBJ databases">
        <title>Giant CbK-like Caulobacter bacteriophages have genetically divergent genomes.</title>
        <authorList>
            <person name="Wilson K."/>
            <person name="Ely B."/>
        </authorList>
    </citation>
    <scope>NUCLEOTIDE SEQUENCE</scope>
</reference>
<reference evidence="4" key="3">
    <citation type="submission" date="2018-09" db="EMBL/GenBank/DDBJ databases">
        <title>Giant CbK-like Caulobacter bacteriophages have genetically divergent genomes.</title>
        <authorList>
            <person name="Wilson K."/>
            <person name="Ely B."/>
        </authorList>
    </citation>
    <scope>NUCLEOTIDE SEQUENCE [LARGE SCALE GENOMIC DNA]</scope>
</reference>
<accession>A0A385ED43</accession>
<gene>
    <name evidence="2" type="ORF">CcrSC_gp024</name>
    <name evidence="3" type="ORF">CcrSC_gp524</name>
</gene>
<evidence type="ECO:0000313" key="4">
    <source>
        <dbReference type="Proteomes" id="UP000259683"/>
    </source>
</evidence>
<evidence type="ECO:0000259" key="1">
    <source>
        <dbReference type="Pfam" id="PF26096"/>
    </source>
</evidence>
<organism evidence="2 4">
    <name type="scientific">Caulobacter phage CcrSC</name>
    <dbReference type="NCBI Taxonomy" id="2283272"/>
    <lineage>
        <taxon>Viruses</taxon>
        <taxon>Duplodnaviria</taxon>
        <taxon>Heunggongvirae</taxon>
        <taxon>Uroviricota</taxon>
        <taxon>Caudoviricetes</taxon>
        <taxon>Jeanschmidtviridae</taxon>
        <taxon>Bertelyvirus</taxon>
        <taxon>Bertelyvirus SC</taxon>
    </lineage>
</organism>
<dbReference type="Proteomes" id="UP000259683">
    <property type="component" value="Segment"/>
</dbReference>
<dbReference type="Pfam" id="PF26096">
    <property type="entry name" value="DUF8033"/>
    <property type="match status" value="1"/>
</dbReference>
<reference evidence="2" key="2">
    <citation type="submission" date="2018-07" db="EMBL/GenBank/DDBJ databases">
        <authorList>
            <person name="Wilson K.M."/>
            <person name="Ely B."/>
        </authorList>
    </citation>
    <scope>NUCLEOTIDE SEQUENCE</scope>
</reference>
<dbReference type="InterPro" id="IPR058346">
    <property type="entry name" value="DUF8033"/>
</dbReference>
<sequence>MLNIEDQTIRLREEGKNKTTTVIGGVLLFFSYSTLVGFRCPRLGMVINPAAKSYGVTTARHVGEFGLGAPGVGKTATEEDFQRLAMGAVMGSSGPDYLLLN</sequence>
<feature type="domain" description="DUF8033" evidence="1">
    <location>
        <begin position="16"/>
        <end position="67"/>
    </location>
</feature>
<keyword evidence="4" id="KW-1185">Reference proteome</keyword>
<name>A0A385ED43_9CAUD</name>
<protein>
    <recommendedName>
        <fullName evidence="1">DUF8033 domain-containing protein</fullName>
    </recommendedName>
</protein>